<evidence type="ECO:0000259" key="3">
    <source>
        <dbReference type="SMART" id="SM00635"/>
    </source>
</evidence>
<proteinExistence type="predicted"/>
<sequence>MLRNLRNYLSFSLIASMIASIWMFAGIELGHVAANGTVSEIRILEITDSGASDLSRILSSSTNPTYALTTIKMKQFVAYRDELDGKYDAIYIGKGSYNSTQATTNEHNTTGIENDITLLKMNQLIDFYIDRGLPVIAYSQKDTNSSRNDGALYQKTAGILKSSLLKYSRNNNGTPTVDASLVPISDKENVFFVGSDDISTKAKFLAKTNLLANGALKPRLAITSKPVDYTSNQTTIYRSGDILTYRFDLNNAPNIAQGRLVANLYLGIDYVLKFGADQLVATQPVTSATANELTFRLPKGYSGVHYWKLEIVDHSTGLKDIQTGVLRFRDEITPIKVLQVLPDNGDSSSLLRTNNMRSSYLVSDDYAIAISVTDIGAFNNGGYHNLNGKYDMLIFGFTDTYNQSAPISQEASVAVTNFIKTGQSVMFTHDTIFQGNQNWITYFQQSTGQSENKTNMGLNAPQTSTTTKKVNEGLLTRFPFNISDIETKVNTTHDQYFRLKLEDEDLIPWYNITGGTRDNDDSWNHYYTYSYGNVTYSGTGHTNSNFPDWEQKLFVNTMYRAFIGSNHAPTVTVDSPADYSASGNVIPSYNDILVSYKASDFDLVDRTLFSSVTFKYKAAGATEWVTSQVVETAERTTGEVVTRSLPNPLPNGGDLIITVNARDKSGAIDSKAVTVKVAKVTANLEVSRTLSDNVKNNKIEKDKPVSLTYTITPKPIPYQPGIDASDLEVKNLSFKEIFPPKLEVNPSGVTAPIVNKALTGSLATGYTLTGKISNIQYRRSGNLFIAAPVTFQVVVTPRDNSNYVLANSSLSFTDFTVGSSVPVAKNLAFASLAFEAVTLHKDLRIDDVEIAKNDQSKLIPVTSPLDVSNKTYTWTSDNPSVVSVDANGFIRGISSGTARVTAVVKDGSLRDDGSLISATATIKVSETGLDIEGPKTVDVGKQIVLQVDPTLPPSEKVRSYTWELSSVDSERAQLSEGANATHRMLTGLEAGKVTVVVTAITTKDRVLTQSHVVEVLQPIALDLPAEIHIGKGQSRNLWVSDLSVDPANLKDSIRSNTSWSSSSPSVATVESNTGVVRGDSTGAATVTVQYKRTESSAPVTATVKILVVELTAPAEYTVKRGTTFDLSELISVSPASVSSDGENLSWSSDDSNDAINATAQGVVTANNSGVENVNVVYRQTPDGQAIVSRSITVNVVNLLLTKRTVYLNPQDRFDLKSILLAYPESLSAQIIGDVTWRRESGKTFLTVDSSGFVTANAVGIQKVYATYALSDGSSIALEVTIEINEKNNDPDDGNPNHNTGDDRY</sequence>
<feature type="region of interest" description="Disordered" evidence="1">
    <location>
        <begin position="1285"/>
        <end position="1304"/>
    </location>
</feature>
<dbReference type="SUPFAM" id="SSF49373">
    <property type="entry name" value="Invasin/intimin cell-adhesion fragments"/>
    <property type="match status" value="2"/>
</dbReference>
<feature type="domain" description="BIG2" evidence="3">
    <location>
        <begin position="1015"/>
        <end position="1100"/>
    </location>
</feature>
<keyword evidence="2" id="KW-0812">Transmembrane</keyword>
<evidence type="ECO:0000256" key="2">
    <source>
        <dbReference type="SAM" id="Phobius"/>
    </source>
</evidence>
<protein>
    <submittedName>
        <fullName evidence="4">Ig-like protein group 2</fullName>
    </submittedName>
</protein>
<reference evidence="4 5" key="1">
    <citation type="submission" date="2018-07" db="EMBL/GenBank/DDBJ databases">
        <title>Genomic Encyclopedia of Type Strains, Phase III (KMG-III): the genomes of soil and plant-associated and newly described type strains.</title>
        <authorList>
            <person name="Whitman W."/>
        </authorList>
    </citation>
    <scope>NUCLEOTIDE SEQUENCE [LARGE SCALE GENOMIC DNA]</scope>
    <source>
        <strain evidence="4 5">CECT 8236</strain>
    </source>
</reference>
<evidence type="ECO:0000313" key="5">
    <source>
        <dbReference type="Proteomes" id="UP000256869"/>
    </source>
</evidence>
<dbReference type="Pfam" id="PF02368">
    <property type="entry name" value="Big_2"/>
    <property type="match status" value="2"/>
</dbReference>
<accession>A0A3D9IJ79</accession>
<keyword evidence="5" id="KW-1185">Reference proteome</keyword>
<dbReference type="Proteomes" id="UP000256869">
    <property type="component" value="Unassembled WGS sequence"/>
</dbReference>
<dbReference type="InterPro" id="IPR008964">
    <property type="entry name" value="Invasin/intimin_cell_adhesion"/>
</dbReference>
<keyword evidence="2" id="KW-1133">Transmembrane helix</keyword>
<dbReference type="EMBL" id="QRDY01000005">
    <property type="protein sequence ID" value="RED61707.1"/>
    <property type="molecule type" value="Genomic_DNA"/>
</dbReference>
<feature type="domain" description="BIG2" evidence="3">
    <location>
        <begin position="839"/>
        <end position="914"/>
    </location>
</feature>
<feature type="transmembrane region" description="Helical" evidence="2">
    <location>
        <begin position="7"/>
        <end position="25"/>
    </location>
</feature>
<gene>
    <name evidence="4" type="ORF">DFP95_105136</name>
</gene>
<dbReference type="Gene3D" id="2.60.40.1080">
    <property type="match status" value="2"/>
</dbReference>
<dbReference type="SMART" id="SM00635">
    <property type="entry name" value="BID_2"/>
    <property type="match status" value="3"/>
</dbReference>
<name>A0A3D9IJ79_9BACL</name>
<dbReference type="RefSeq" id="WP_181907361.1">
    <property type="nucleotide sequence ID" value="NZ_QRDY01000005.1"/>
</dbReference>
<evidence type="ECO:0000256" key="1">
    <source>
        <dbReference type="SAM" id="MobiDB-lite"/>
    </source>
</evidence>
<evidence type="ECO:0000313" key="4">
    <source>
        <dbReference type="EMBL" id="RED61707.1"/>
    </source>
</evidence>
<comment type="caution">
    <text evidence="4">The sequence shown here is derived from an EMBL/GenBank/DDBJ whole genome shotgun (WGS) entry which is preliminary data.</text>
</comment>
<feature type="domain" description="BIG2" evidence="3">
    <location>
        <begin position="1192"/>
        <end position="1277"/>
    </location>
</feature>
<organism evidence="4 5">
    <name type="scientific">Cohnella lupini</name>
    <dbReference type="NCBI Taxonomy" id="1294267"/>
    <lineage>
        <taxon>Bacteria</taxon>
        <taxon>Bacillati</taxon>
        <taxon>Bacillota</taxon>
        <taxon>Bacilli</taxon>
        <taxon>Bacillales</taxon>
        <taxon>Paenibacillaceae</taxon>
        <taxon>Cohnella</taxon>
    </lineage>
</organism>
<keyword evidence="2" id="KW-0472">Membrane</keyword>
<dbReference type="InterPro" id="IPR003343">
    <property type="entry name" value="Big_2"/>
</dbReference>